<dbReference type="Proteomes" id="UP000283993">
    <property type="component" value="Unassembled WGS sequence"/>
</dbReference>
<dbReference type="PROSITE" id="PS51257">
    <property type="entry name" value="PROKAR_LIPOPROTEIN"/>
    <property type="match status" value="1"/>
</dbReference>
<protein>
    <recommendedName>
        <fullName evidence="3">Lipoprotein</fullName>
    </recommendedName>
</protein>
<evidence type="ECO:0008006" key="3">
    <source>
        <dbReference type="Google" id="ProtNLM"/>
    </source>
</evidence>
<dbReference type="AlphaFoldDB" id="A0A423PTG2"/>
<organism evidence="1 2">
    <name type="scientific">Salinisphaera orenii MK-B5</name>
    <dbReference type="NCBI Taxonomy" id="856730"/>
    <lineage>
        <taxon>Bacteria</taxon>
        <taxon>Pseudomonadati</taxon>
        <taxon>Pseudomonadota</taxon>
        <taxon>Gammaproteobacteria</taxon>
        <taxon>Salinisphaerales</taxon>
        <taxon>Salinisphaeraceae</taxon>
        <taxon>Salinisphaera</taxon>
    </lineage>
</organism>
<name>A0A423PTG2_9GAMM</name>
<evidence type="ECO:0000313" key="1">
    <source>
        <dbReference type="EMBL" id="ROO28900.1"/>
    </source>
</evidence>
<comment type="caution">
    <text evidence="1">The sequence shown here is derived from an EMBL/GenBank/DDBJ whole genome shotgun (WGS) entry which is preliminary data.</text>
</comment>
<reference evidence="1 2" key="1">
    <citation type="submission" date="2013-10" db="EMBL/GenBank/DDBJ databases">
        <title>Salinisphaera orenii MK-B5 Genome Sequencing.</title>
        <authorList>
            <person name="Lai Q."/>
            <person name="Li C."/>
            <person name="Shao Z."/>
        </authorList>
    </citation>
    <scope>NUCLEOTIDE SEQUENCE [LARGE SCALE GENOMIC DNA]</scope>
    <source>
        <strain evidence="1 2">MK-B5</strain>
    </source>
</reference>
<dbReference type="EMBL" id="AYKH01000007">
    <property type="protein sequence ID" value="ROO28900.1"/>
    <property type="molecule type" value="Genomic_DNA"/>
</dbReference>
<keyword evidence="2" id="KW-1185">Reference proteome</keyword>
<accession>A0A423PTG2</accession>
<sequence length="123" mass="13282">MKYLSITLVLAGLAGCSDAPEAADVQPLVEDSLRSGIVHARSMAETLGGADGVAFIESLGAPEPADVQVEHVQILDSRELDHGDYDLDVRYDVVVGDEREVVSRRLRLNETADGWRLVPAPSR</sequence>
<gene>
    <name evidence="1" type="ORF">SAOR_04875</name>
</gene>
<evidence type="ECO:0000313" key="2">
    <source>
        <dbReference type="Proteomes" id="UP000283993"/>
    </source>
</evidence>
<proteinExistence type="predicted"/>